<name>A0A1Y2B8R2_9FUNG</name>
<evidence type="ECO:0008006" key="3">
    <source>
        <dbReference type="Google" id="ProtNLM"/>
    </source>
</evidence>
<evidence type="ECO:0000313" key="1">
    <source>
        <dbReference type="EMBL" id="ORY30910.1"/>
    </source>
</evidence>
<organism evidence="1 2">
    <name type="scientific">Rhizoclosmatium globosum</name>
    <dbReference type="NCBI Taxonomy" id="329046"/>
    <lineage>
        <taxon>Eukaryota</taxon>
        <taxon>Fungi</taxon>
        <taxon>Fungi incertae sedis</taxon>
        <taxon>Chytridiomycota</taxon>
        <taxon>Chytridiomycota incertae sedis</taxon>
        <taxon>Chytridiomycetes</taxon>
        <taxon>Chytridiales</taxon>
        <taxon>Chytriomycetaceae</taxon>
        <taxon>Rhizoclosmatium</taxon>
    </lineage>
</organism>
<evidence type="ECO:0000313" key="2">
    <source>
        <dbReference type="Proteomes" id="UP000193642"/>
    </source>
</evidence>
<keyword evidence="2" id="KW-1185">Reference proteome</keyword>
<proteinExistence type="predicted"/>
<dbReference type="AlphaFoldDB" id="A0A1Y2B8R2"/>
<gene>
    <name evidence="1" type="ORF">BCR33DRAFT_703334</name>
</gene>
<dbReference type="Proteomes" id="UP000193642">
    <property type="component" value="Unassembled WGS sequence"/>
</dbReference>
<sequence length="778" mass="86692">MKSRLAGLDAAHLTLLKVLKDDGEGLTKLEIEQSIQAMNVVCFGGEFGNDGSRCDGSEADSTIGKHLQSDGFTCKVMIPWEQLSFYLASSSDKVYHVIVLVPSVAAGKKFTSSISIRMIPKALNDWLTASEFTDISESPVVNQEQAFPFVRRDGCIKLIAQCFIKAHEYRTCRNQSRRPIPVCVGGPGLGKTRLLEECSRTILDITGIPGKRLEVIISFGKDGNVSSWIDEHLGIQCSFAWRVLHAIFKSHITFEKWMCSNSPSNRNQLTLGLVLSIVDYHWKKSGGTGDVLLFVGVDEYQELGDVNFNLLLDTLCNSSCISESSCVTLFCLLTGTDLNMTRAACMSHPGIENIPILFLTHGEAIDMIVPCILKRHPNFVISNKFAKNVYYLGGVPGLLTQFAKKLSQMNEETWAEEEFQKAQNAVLIDFLNLELSVSDALKLLAFAFTNTPVKNLLFCPFGKLALPFAQNISCNDLISAGMCLIQEDGRVIVPYFVIPQVLERQESEQNVLGEYEVGLMASLKELLSVIDSSPDSLVRFSPQSFDAHFYCVRINSFLVLGYNEVSLSDILRGSQLNSAFLDSTVQIRVANVFYSNEQYAPDLSQFILQKNADNISCEFFDGRKVQVVLNGDDESGFDIFFVLKRRDYPGYILVFVQRKQLDSRTSMYKIPCTPGFLNNVEVVVGLMSLHSKIYLDSIPHAMFLVSKADSPYFYGSLVNYPGCSVNINVDSSLLSTCHGRESSSTYSWLQNVHRKKVRIDKLEQLDAMVSELEKELIG</sequence>
<dbReference type="EMBL" id="MCGO01000080">
    <property type="protein sequence ID" value="ORY30910.1"/>
    <property type="molecule type" value="Genomic_DNA"/>
</dbReference>
<dbReference type="OrthoDB" id="19885at2759"/>
<reference evidence="1 2" key="1">
    <citation type="submission" date="2016-07" db="EMBL/GenBank/DDBJ databases">
        <title>Pervasive Adenine N6-methylation of Active Genes in Fungi.</title>
        <authorList>
            <consortium name="DOE Joint Genome Institute"/>
            <person name="Mondo S.J."/>
            <person name="Dannebaum R.O."/>
            <person name="Kuo R.C."/>
            <person name="Labutti K."/>
            <person name="Haridas S."/>
            <person name="Kuo A."/>
            <person name="Salamov A."/>
            <person name="Ahrendt S.R."/>
            <person name="Lipzen A."/>
            <person name="Sullivan W."/>
            <person name="Andreopoulos W.B."/>
            <person name="Clum A."/>
            <person name="Lindquist E."/>
            <person name="Daum C."/>
            <person name="Ramamoorthy G.K."/>
            <person name="Gryganskyi A."/>
            <person name="Culley D."/>
            <person name="Magnuson J.K."/>
            <person name="James T.Y."/>
            <person name="O'Malley M.A."/>
            <person name="Stajich J.E."/>
            <person name="Spatafora J.W."/>
            <person name="Visel A."/>
            <person name="Grigoriev I.V."/>
        </authorList>
    </citation>
    <scope>NUCLEOTIDE SEQUENCE [LARGE SCALE GENOMIC DNA]</scope>
    <source>
        <strain evidence="1 2">JEL800</strain>
    </source>
</reference>
<protein>
    <recommendedName>
        <fullName evidence="3">Crinkler (CRN) family protein</fullName>
    </recommendedName>
</protein>
<comment type="caution">
    <text evidence="1">The sequence shown here is derived from an EMBL/GenBank/DDBJ whole genome shotgun (WGS) entry which is preliminary data.</text>
</comment>
<accession>A0A1Y2B8R2</accession>